<evidence type="ECO:0000313" key="5">
    <source>
        <dbReference type="EMBL" id="RZU65215.1"/>
    </source>
</evidence>
<dbReference type="GO" id="GO:0016020">
    <property type="term" value="C:membrane"/>
    <property type="evidence" value="ECO:0007669"/>
    <property type="project" value="GOC"/>
</dbReference>
<dbReference type="CDD" id="cd06442">
    <property type="entry name" value="DPM1_like"/>
    <property type="match status" value="1"/>
</dbReference>
<sequence length="251" mass="27645">MVEPVGRGTLVVVPTFQESASIRSIIARIRAALPAADILVVDDNSPDGTAQIVSQLARDDERLAVLVRPDKSGLGRAYLSGFRYALDNGYDYVVEIDADGSHDPAELPRMLELAAAGADLVIGSRWVPGGGVSNWSKTRQAISRAGNRYSRFMLGSRVRDITAGFRVFRAQTLRMLLEEPTSSQGYCFQIEMAWHAERAGLVIREHPITFEERAEGESKMHLGIVAEALWRVTVWGVQKRLSPGPQARRSD</sequence>
<reference evidence="5 6" key="1">
    <citation type="submission" date="2019-02" db="EMBL/GenBank/DDBJ databases">
        <title>Sequencing the genomes of 1000 actinobacteria strains.</title>
        <authorList>
            <person name="Klenk H.-P."/>
        </authorList>
    </citation>
    <scope>NUCLEOTIDE SEQUENCE [LARGE SCALE GENOMIC DNA]</scope>
    <source>
        <strain evidence="5 6">DSM 18319</strain>
    </source>
</reference>
<dbReference type="InterPro" id="IPR029044">
    <property type="entry name" value="Nucleotide-diphossugar_trans"/>
</dbReference>
<keyword evidence="3 5" id="KW-0808">Transferase</keyword>
<dbReference type="SUPFAM" id="SSF53448">
    <property type="entry name" value="Nucleotide-diphospho-sugar transferases"/>
    <property type="match status" value="1"/>
</dbReference>
<dbReference type="AlphaFoldDB" id="A0A4Q8AMP1"/>
<evidence type="ECO:0000256" key="2">
    <source>
        <dbReference type="ARBA" id="ARBA00022676"/>
    </source>
</evidence>
<dbReference type="FunFam" id="3.90.550.10:FF:000122">
    <property type="entry name" value="Dolichol-phosphate mannosyltransferase subunit 1"/>
    <property type="match status" value="1"/>
</dbReference>
<proteinExistence type="inferred from homology"/>
<evidence type="ECO:0000256" key="1">
    <source>
        <dbReference type="ARBA" id="ARBA00006739"/>
    </source>
</evidence>
<protein>
    <submittedName>
        <fullName evidence="5">Dolichol-phosphate mannosyltransferase</fullName>
    </submittedName>
</protein>
<keyword evidence="2 5" id="KW-0328">Glycosyltransferase</keyword>
<dbReference type="PANTHER" id="PTHR43398">
    <property type="entry name" value="DOLICHOL-PHOSPHATE MANNOSYLTRANSFERASE SUBUNIT 1"/>
    <property type="match status" value="1"/>
</dbReference>
<dbReference type="PANTHER" id="PTHR43398:SF1">
    <property type="entry name" value="DOLICHOL-PHOSPHATE MANNOSYLTRANSFERASE SUBUNIT 1"/>
    <property type="match status" value="1"/>
</dbReference>
<feature type="domain" description="Glycosyltransferase 2-like" evidence="4">
    <location>
        <begin position="11"/>
        <end position="172"/>
    </location>
</feature>
<organism evidence="5 6">
    <name type="scientific">Microterricola gilva</name>
    <dbReference type="NCBI Taxonomy" id="393267"/>
    <lineage>
        <taxon>Bacteria</taxon>
        <taxon>Bacillati</taxon>
        <taxon>Actinomycetota</taxon>
        <taxon>Actinomycetes</taxon>
        <taxon>Micrococcales</taxon>
        <taxon>Microbacteriaceae</taxon>
        <taxon>Microterricola</taxon>
    </lineage>
</organism>
<dbReference type="RefSeq" id="WP_130505600.1">
    <property type="nucleotide sequence ID" value="NZ_SHLC01000001.1"/>
</dbReference>
<evidence type="ECO:0000256" key="3">
    <source>
        <dbReference type="ARBA" id="ARBA00022679"/>
    </source>
</evidence>
<dbReference type="InterPro" id="IPR001173">
    <property type="entry name" value="Glyco_trans_2-like"/>
</dbReference>
<dbReference type="InterPro" id="IPR039528">
    <property type="entry name" value="DPM1-like"/>
</dbReference>
<keyword evidence="6" id="KW-1185">Reference proteome</keyword>
<dbReference type="Gene3D" id="3.90.550.10">
    <property type="entry name" value="Spore Coat Polysaccharide Biosynthesis Protein SpsA, Chain A"/>
    <property type="match status" value="1"/>
</dbReference>
<dbReference type="Proteomes" id="UP000291483">
    <property type="component" value="Unassembled WGS sequence"/>
</dbReference>
<comment type="similarity">
    <text evidence="1">Belongs to the glycosyltransferase 2 family.</text>
</comment>
<dbReference type="GO" id="GO:0004582">
    <property type="term" value="F:dolichyl-phosphate beta-D-mannosyltransferase activity"/>
    <property type="evidence" value="ECO:0007669"/>
    <property type="project" value="InterPro"/>
</dbReference>
<accession>A0A4Q8AMP1</accession>
<dbReference type="EMBL" id="SHLC01000001">
    <property type="protein sequence ID" value="RZU65215.1"/>
    <property type="molecule type" value="Genomic_DNA"/>
</dbReference>
<dbReference type="OrthoDB" id="9810303at2"/>
<dbReference type="GO" id="GO:0009247">
    <property type="term" value="P:glycolipid biosynthetic process"/>
    <property type="evidence" value="ECO:0007669"/>
    <property type="project" value="TreeGrafter"/>
</dbReference>
<name>A0A4Q8AMP1_9MICO</name>
<gene>
    <name evidence="5" type="ORF">EV379_1540</name>
</gene>
<dbReference type="Pfam" id="PF00535">
    <property type="entry name" value="Glycos_transf_2"/>
    <property type="match status" value="1"/>
</dbReference>
<evidence type="ECO:0000259" key="4">
    <source>
        <dbReference type="Pfam" id="PF00535"/>
    </source>
</evidence>
<comment type="caution">
    <text evidence="5">The sequence shown here is derived from an EMBL/GenBank/DDBJ whole genome shotgun (WGS) entry which is preliminary data.</text>
</comment>
<evidence type="ECO:0000313" key="6">
    <source>
        <dbReference type="Proteomes" id="UP000291483"/>
    </source>
</evidence>